<reference evidence="1" key="1">
    <citation type="journal article" date="2023" name="Insect Mol. Biol.">
        <title>Genome sequencing provides insights into the evolution of gene families encoding plant cell wall-degrading enzymes in longhorned beetles.</title>
        <authorList>
            <person name="Shin N.R."/>
            <person name="Okamura Y."/>
            <person name="Kirsch R."/>
            <person name="Pauchet Y."/>
        </authorList>
    </citation>
    <scope>NUCLEOTIDE SEQUENCE</scope>
    <source>
        <strain evidence="1">MMC_N1</strain>
    </source>
</reference>
<proteinExistence type="predicted"/>
<dbReference type="EMBL" id="JAPWTJ010000585">
    <property type="protein sequence ID" value="KAJ8977137.1"/>
    <property type="molecule type" value="Genomic_DNA"/>
</dbReference>
<comment type="caution">
    <text evidence="1">The sequence shown here is derived from an EMBL/GenBank/DDBJ whole genome shotgun (WGS) entry which is preliminary data.</text>
</comment>
<name>A0ABQ9JI93_9CUCU</name>
<evidence type="ECO:0000313" key="2">
    <source>
        <dbReference type="Proteomes" id="UP001162164"/>
    </source>
</evidence>
<gene>
    <name evidence="1" type="ORF">NQ317_011673</name>
</gene>
<organism evidence="1 2">
    <name type="scientific">Molorchus minor</name>
    <dbReference type="NCBI Taxonomy" id="1323400"/>
    <lineage>
        <taxon>Eukaryota</taxon>
        <taxon>Metazoa</taxon>
        <taxon>Ecdysozoa</taxon>
        <taxon>Arthropoda</taxon>
        <taxon>Hexapoda</taxon>
        <taxon>Insecta</taxon>
        <taxon>Pterygota</taxon>
        <taxon>Neoptera</taxon>
        <taxon>Endopterygota</taxon>
        <taxon>Coleoptera</taxon>
        <taxon>Polyphaga</taxon>
        <taxon>Cucujiformia</taxon>
        <taxon>Chrysomeloidea</taxon>
        <taxon>Cerambycidae</taxon>
        <taxon>Lamiinae</taxon>
        <taxon>Monochamini</taxon>
        <taxon>Molorchus</taxon>
    </lineage>
</organism>
<sequence>MLTNEAEKINDIIWNTNWLDNSTITTKNAMNMIQMMSRKSVNITAGMVNANFDTCLTTLKTISSYYTFLRTIKDQVN</sequence>
<accession>A0ABQ9JI93</accession>
<evidence type="ECO:0000313" key="1">
    <source>
        <dbReference type="EMBL" id="KAJ8977137.1"/>
    </source>
</evidence>
<protein>
    <submittedName>
        <fullName evidence="1">Uncharacterized protein</fullName>
    </submittedName>
</protein>
<keyword evidence="2" id="KW-1185">Reference proteome</keyword>
<dbReference type="Proteomes" id="UP001162164">
    <property type="component" value="Unassembled WGS sequence"/>
</dbReference>